<comment type="similarity">
    <text evidence="1">Belongs to the UPF0297 family.</text>
</comment>
<accession>A0ABV1J5N8</accession>
<organism evidence="2 3">
    <name type="scientific">Aedoeadaptatus acetigenes</name>
    <dbReference type="NCBI Taxonomy" id="2981723"/>
    <lineage>
        <taxon>Bacteria</taxon>
        <taxon>Bacillati</taxon>
        <taxon>Bacillota</taxon>
        <taxon>Tissierellia</taxon>
        <taxon>Tissierellales</taxon>
        <taxon>Peptoniphilaceae</taxon>
        <taxon>Aedoeadaptatus</taxon>
    </lineage>
</organism>
<dbReference type="PANTHER" id="PTHR40067">
    <property type="entry name" value="UPF0297 PROTEIN YRZL"/>
    <property type="match status" value="1"/>
</dbReference>
<gene>
    <name evidence="2" type="ORF">AAA081_00630</name>
</gene>
<name>A0ABV1J5N8_9FIRM</name>
<dbReference type="NCBIfam" id="NF003997">
    <property type="entry name" value="PRK05473.1"/>
    <property type="match status" value="1"/>
</dbReference>
<evidence type="ECO:0000256" key="1">
    <source>
        <dbReference type="ARBA" id="ARBA00010888"/>
    </source>
</evidence>
<proteinExistence type="inferred from homology"/>
<dbReference type="PANTHER" id="PTHR40067:SF1">
    <property type="entry name" value="UPF0297 PROTEIN YRZL"/>
    <property type="match status" value="1"/>
</dbReference>
<comment type="caution">
    <text evidence="2">The sequence shown here is derived from an EMBL/GenBank/DDBJ whole genome shotgun (WGS) entry which is preliminary data.</text>
</comment>
<dbReference type="EMBL" id="JBBNPS010000001">
    <property type="protein sequence ID" value="MEQ3352811.1"/>
    <property type="molecule type" value="Genomic_DNA"/>
</dbReference>
<evidence type="ECO:0000313" key="3">
    <source>
        <dbReference type="Proteomes" id="UP001481872"/>
    </source>
</evidence>
<keyword evidence="3" id="KW-1185">Reference proteome</keyword>
<sequence length="85" mass="9808">MDNNQFETHIFEKTNGDSEKIRKGITTVFHALEDKGYDPIDQIIGYILSGDPTYITSHLDARSIIQSIERDELLSELLTFYLKED</sequence>
<dbReference type="RefSeq" id="WP_148471511.1">
    <property type="nucleotide sequence ID" value="NZ_JAOQJD010000001.1"/>
</dbReference>
<reference evidence="2 3" key="1">
    <citation type="submission" date="2024-04" db="EMBL/GenBank/DDBJ databases">
        <title>Human intestinal bacterial collection.</title>
        <authorList>
            <person name="Pauvert C."/>
            <person name="Hitch T.C.A."/>
            <person name="Clavel T."/>
        </authorList>
    </citation>
    <scope>NUCLEOTIDE SEQUENCE [LARGE SCALE GENOMIC DNA]</scope>
    <source>
        <strain evidence="2 3">CLA-SR-H026</strain>
    </source>
</reference>
<dbReference type="Pfam" id="PF06135">
    <property type="entry name" value="IreB"/>
    <property type="match status" value="1"/>
</dbReference>
<protein>
    <submittedName>
        <fullName evidence="2">IreB family regulatory phosphoprotein</fullName>
    </submittedName>
</protein>
<dbReference type="Proteomes" id="UP001481872">
    <property type="component" value="Unassembled WGS sequence"/>
</dbReference>
<dbReference type="InterPro" id="IPR009309">
    <property type="entry name" value="IreB"/>
</dbReference>
<evidence type="ECO:0000313" key="2">
    <source>
        <dbReference type="EMBL" id="MEQ3352811.1"/>
    </source>
</evidence>